<dbReference type="OrthoDB" id="9796789at2"/>
<keyword evidence="4" id="KW-0964">Secreted</keyword>
<evidence type="ECO:0000259" key="7">
    <source>
        <dbReference type="Pfam" id="PF00700"/>
    </source>
</evidence>
<dbReference type="STRING" id="1120996.SAMN02746066_03751"/>
<keyword evidence="5" id="KW-0175">Coiled coil</keyword>
<dbReference type="Gene3D" id="6.10.10.10">
    <property type="entry name" value="Flagellar export chaperone, C-terminal domain"/>
    <property type="match status" value="1"/>
</dbReference>
<dbReference type="Pfam" id="PF00700">
    <property type="entry name" value="Flagellin_C"/>
    <property type="match status" value="1"/>
</dbReference>
<feature type="coiled-coil region" evidence="5">
    <location>
        <begin position="100"/>
        <end position="127"/>
    </location>
</feature>
<dbReference type="Gene3D" id="3.30.70.2120">
    <property type="match status" value="1"/>
</dbReference>
<dbReference type="PANTHER" id="PTHR42792">
    <property type="entry name" value="FLAGELLIN"/>
    <property type="match status" value="1"/>
</dbReference>
<dbReference type="RefSeq" id="WP_073290153.1">
    <property type="nucleotide sequence ID" value="NZ_FRCP01000020.1"/>
</dbReference>
<evidence type="ECO:0000256" key="4">
    <source>
        <dbReference type="RuleBase" id="RU362073"/>
    </source>
</evidence>
<organism evidence="8 9">
    <name type="scientific">Anaerosporobacter mobilis DSM 15930</name>
    <dbReference type="NCBI Taxonomy" id="1120996"/>
    <lineage>
        <taxon>Bacteria</taxon>
        <taxon>Bacillati</taxon>
        <taxon>Bacillota</taxon>
        <taxon>Clostridia</taxon>
        <taxon>Lachnospirales</taxon>
        <taxon>Lachnospiraceae</taxon>
        <taxon>Anaerosporobacter</taxon>
    </lineage>
</organism>
<evidence type="ECO:0000256" key="3">
    <source>
        <dbReference type="ARBA" id="ARBA00023143"/>
    </source>
</evidence>
<sequence>MRINHNISAIKANMHLNSTNSKMDKSLERLSSGFKINRAADDAAGMAISQKMRTQIAGLEKASNNASDGISVIQTAEGALSEVGAMLQRMRELAVQASNGTNTESDRKAVQKEIDQLNEEIQRISDTTEFNTKKLLNGDIDRKSYSSDSKVNLVSLSDSVGVGSYVVKVAQLPTQTTTTATNALTNGGAGSLCLNGEEIEILATDTSDGIFEKIRNLGDSMNIEVTRDAGNLKFTSKEFGSDHKIEIQCGNNDLATKLGFNTTAVKATRGEDAKISYGAGTTYTADVNGTYKETSVGIYASVNSTKYMDDPTNPGTYIEAPVGATATHVKASDGSYVTIADATLAPTDISYAKVESQFSTTATMSSSGKDITITDQSGFSMKIEVDKVATIGADIRIDVLSSGPMMLQIGANEGQTMEVRIPQVTPKTLGIDNVNMTTQEGAEKAITQLDSAITEVSAIRAKLGAYQNRLEHSIANLDTTGENMTEALSRVEDTDMAEEMAQYTQMQVLSQAGTSMLAQANQRPQTILSLLQG</sequence>
<keyword evidence="8" id="KW-0966">Cell projection</keyword>
<reference evidence="8 9" key="1">
    <citation type="submission" date="2016-11" db="EMBL/GenBank/DDBJ databases">
        <authorList>
            <person name="Jaros S."/>
            <person name="Januszkiewicz K."/>
            <person name="Wedrychowicz H."/>
        </authorList>
    </citation>
    <scope>NUCLEOTIDE SEQUENCE [LARGE SCALE GENOMIC DNA]</scope>
    <source>
        <strain evidence="8 9">DSM 15930</strain>
    </source>
</reference>
<comment type="subcellular location">
    <subcellularLocation>
        <location evidence="4">Secreted</location>
    </subcellularLocation>
    <subcellularLocation>
        <location evidence="4">Bacterial flagellum</location>
    </subcellularLocation>
</comment>
<evidence type="ECO:0000256" key="5">
    <source>
        <dbReference type="SAM" id="Coils"/>
    </source>
</evidence>
<dbReference type="Proteomes" id="UP000184038">
    <property type="component" value="Unassembled WGS sequence"/>
</dbReference>
<dbReference type="AlphaFoldDB" id="A0A1M7MDP9"/>
<dbReference type="PRINTS" id="PR00207">
    <property type="entry name" value="FLAGELLIN"/>
</dbReference>
<keyword evidence="8" id="KW-0969">Cilium</keyword>
<dbReference type="EMBL" id="FRCP01000020">
    <property type="protein sequence ID" value="SHM88467.1"/>
    <property type="molecule type" value="Genomic_DNA"/>
</dbReference>
<evidence type="ECO:0000313" key="8">
    <source>
        <dbReference type="EMBL" id="SHM88467.1"/>
    </source>
</evidence>
<name>A0A1M7MDP9_9FIRM</name>
<evidence type="ECO:0000259" key="6">
    <source>
        <dbReference type="Pfam" id="PF00669"/>
    </source>
</evidence>
<dbReference type="GO" id="GO:0009288">
    <property type="term" value="C:bacterial-type flagellum"/>
    <property type="evidence" value="ECO:0007669"/>
    <property type="project" value="UniProtKB-SubCell"/>
</dbReference>
<feature type="domain" description="Flagellin C-terminal" evidence="7">
    <location>
        <begin position="447"/>
        <end position="531"/>
    </location>
</feature>
<keyword evidence="3 4" id="KW-0975">Bacterial flagellum</keyword>
<dbReference type="InterPro" id="IPR001029">
    <property type="entry name" value="Flagellin_N"/>
</dbReference>
<proteinExistence type="inferred from homology"/>
<gene>
    <name evidence="8" type="ORF">SAMN02746066_03751</name>
</gene>
<keyword evidence="9" id="KW-1185">Reference proteome</keyword>
<dbReference type="InterPro" id="IPR042187">
    <property type="entry name" value="Flagellin_C_sub2"/>
</dbReference>
<dbReference type="SUPFAM" id="SSF64518">
    <property type="entry name" value="Phase 1 flagellin"/>
    <property type="match status" value="1"/>
</dbReference>
<keyword evidence="8" id="KW-0282">Flagellum</keyword>
<dbReference type="GO" id="GO:0005198">
    <property type="term" value="F:structural molecule activity"/>
    <property type="evidence" value="ECO:0007669"/>
    <property type="project" value="UniProtKB-UniRule"/>
</dbReference>
<dbReference type="GO" id="GO:0005576">
    <property type="term" value="C:extracellular region"/>
    <property type="evidence" value="ECO:0007669"/>
    <property type="project" value="UniProtKB-SubCell"/>
</dbReference>
<dbReference type="PANTHER" id="PTHR42792:SF2">
    <property type="entry name" value="FLAGELLIN"/>
    <property type="match status" value="1"/>
</dbReference>
<dbReference type="Pfam" id="PF00669">
    <property type="entry name" value="Flagellin_N"/>
    <property type="match status" value="1"/>
</dbReference>
<evidence type="ECO:0000313" key="9">
    <source>
        <dbReference type="Proteomes" id="UP000184038"/>
    </source>
</evidence>
<comment type="similarity">
    <text evidence="1 4">Belongs to the bacterial flagellin family.</text>
</comment>
<dbReference type="InterPro" id="IPR046358">
    <property type="entry name" value="Flagellin_C"/>
</dbReference>
<feature type="domain" description="Flagellin N-terminal" evidence="6">
    <location>
        <begin position="3"/>
        <end position="138"/>
    </location>
</feature>
<accession>A0A1M7MDP9</accession>
<dbReference type="Gene3D" id="1.20.1330.10">
    <property type="entry name" value="f41 fragment of flagellin, N-terminal domain"/>
    <property type="match status" value="2"/>
</dbReference>
<protein>
    <recommendedName>
        <fullName evidence="2 4">Flagellin</fullName>
    </recommendedName>
</protein>
<evidence type="ECO:0000256" key="1">
    <source>
        <dbReference type="ARBA" id="ARBA00005709"/>
    </source>
</evidence>
<dbReference type="InterPro" id="IPR001492">
    <property type="entry name" value="Flagellin"/>
</dbReference>
<evidence type="ECO:0000256" key="2">
    <source>
        <dbReference type="ARBA" id="ARBA00020110"/>
    </source>
</evidence>
<comment type="function">
    <text evidence="4">Flagellin is the subunit protein which polymerizes to form the filaments of bacterial flagella.</text>
</comment>